<reference evidence="1 2" key="1">
    <citation type="submission" date="2012-04" db="EMBL/GenBank/DDBJ databases">
        <authorList>
            <person name="Genoscope - CEA"/>
        </authorList>
    </citation>
    <scope>NUCLEOTIDE SEQUENCE [LARGE SCALE GENOMIC DNA]</scope>
    <source>
        <strain evidence="1 2">9809</strain>
    </source>
</reference>
<accession>I4HRU1</accession>
<dbReference type="EMBL" id="CAIO01000246">
    <property type="protein sequence ID" value="CCI24765.1"/>
    <property type="molecule type" value="Genomic_DNA"/>
</dbReference>
<dbReference type="AlphaFoldDB" id="I4HRU1"/>
<organism evidence="1 2">
    <name type="scientific">Microcystis aeruginosa PCC 9809</name>
    <dbReference type="NCBI Taxonomy" id="1160285"/>
    <lineage>
        <taxon>Bacteria</taxon>
        <taxon>Bacillati</taxon>
        <taxon>Cyanobacteriota</taxon>
        <taxon>Cyanophyceae</taxon>
        <taxon>Oscillatoriophycideae</taxon>
        <taxon>Chroococcales</taxon>
        <taxon>Microcystaceae</taxon>
        <taxon>Microcystis</taxon>
    </lineage>
</organism>
<evidence type="ECO:0000313" key="1">
    <source>
        <dbReference type="EMBL" id="CCI24765.1"/>
    </source>
</evidence>
<dbReference type="HOGENOM" id="CLU_3170240_0_0_3"/>
<evidence type="ECO:0000313" key="2">
    <source>
        <dbReference type="Proteomes" id="UP000004775"/>
    </source>
</evidence>
<name>I4HRU1_MICAE</name>
<protein>
    <submittedName>
        <fullName evidence="1">Uncharacterized protein</fullName>
    </submittedName>
</protein>
<gene>
    <name evidence="1" type="ORF">MICAH_320004</name>
</gene>
<proteinExistence type="predicted"/>
<comment type="caution">
    <text evidence="1">The sequence shown here is derived from an EMBL/GenBank/DDBJ whole genome shotgun (WGS) entry which is preliminary data.</text>
</comment>
<sequence length="47" mass="5664">MCKYLLLIIRLKWFEFEEQLSSIWESHNLDIEFFGSSGIVMQIINLK</sequence>
<dbReference type="Proteomes" id="UP000004775">
    <property type="component" value="Unassembled WGS sequence"/>
</dbReference>